<dbReference type="RefSeq" id="WP_074874744.1">
    <property type="nucleotide sequence ID" value="NZ_FOXI01000001.1"/>
</dbReference>
<gene>
    <name evidence="9" type="ORF">SAMN05216277_101222</name>
</gene>
<evidence type="ECO:0000256" key="1">
    <source>
        <dbReference type="ARBA" id="ARBA00001974"/>
    </source>
</evidence>
<organism evidence="9 10">
    <name type="scientific">Halolamina pelagica</name>
    <dbReference type="NCBI Taxonomy" id="699431"/>
    <lineage>
        <taxon>Archaea</taxon>
        <taxon>Methanobacteriati</taxon>
        <taxon>Methanobacteriota</taxon>
        <taxon>Stenosarchaea group</taxon>
        <taxon>Halobacteria</taxon>
        <taxon>Halobacteriales</taxon>
        <taxon>Haloferacaceae</taxon>
    </lineage>
</organism>
<dbReference type="Gene3D" id="3.50.50.60">
    <property type="entry name" value="FAD/NAD(P)-binding domain"/>
    <property type="match status" value="2"/>
</dbReference>
<dbReference type="AlphaFoldDB" id="A0A1I5MDN4"/>
<accession>A0A1I5MDN4</accession>
<evidence type="ECO:0000259" key="8">
    <source>
        <dbReference type="Pfam" id="PF07992"/>
    </source>
</evidence>
<sequence>MTAPVVVVGGDAAGMSAASKFKRDAPDREVVVFERGEWVSYGACGLPYYVKGAVETLEDLVSVTPEEFVEERGIDLRTNHEVTAIDRGARTVTVDGPDGEFEQSYSDLLVATGARAVEPPLDGMDKAGVFTLHSMGAGADIRQALGVETPSVDSREAAADYADAESPESVGIIGGGYVGIEMAEAFAERGLDVHLFEMLPHTLQPFGAEAAATVEDHLREQGIDLHLDTAVDGIRGDERVSAIAAGDADVPVDLALVGVGVAPNTELAEEAGIELGDTGAIATDEYGRTNDEHVYAAGDCAEATHAVTGEPDHVPLALTANRAGRAIGRTLAGDPTPVGEIVGTAAVKAFDLEVARTGLIDAERAREAGFDPASVTITTRSRAHYYPGGSEIEITMLGDRESGRVLGASMVGREGVAKRIDTVAAALHTEMTAHQLSYLDLAYAPPFSPVWDPVLTAAKVLEGKLE</sequence>
<keyword evidence="6" id="KW-0676">Redox-active center</keyword>
<evidence type="ECO:0000259" key="7">
    <source>
        <dbReference type="Pfam" id="PF02852"/>
    </source>
</evidence>
<keyword evidence="3" id="KW-0285">Flavoprotein</keyword>
<name>A0A1I5MDN4_9EURY</name>
<protein>
    <submittedName>
        <fullName evidence="9">NADPH-dependent 2,4-dienoyl-CoA reductase, sulfur reductase</fullName>
    </submittedName>
</protein>
<dbReference type="PANTHER" id="PTHR43429">
    <property type="entry name" value="PYRIDINE NUCLEOTIDE-DISULFIDE OXIDOREDUCTASE DOMAIN-CONTAINING"/>
    <property type="match status" value="1"/>
</dbReference>
<comment type="similarity">
    <text evidence="2">Belongs to the class-III pyridine nucleotide-disulfide oxidoreductase family.</text>
</comment>
<dbReference type="InterPro" id="IPR050260">
    <property type="entry name" value="FAD-bd_OxRdtase"/>
</dbReference>
<dbReference type="PRINTS" id="PR00411">
    <property type="entry name" value="PNDRDTASEI"/>
</dbReference>
<dbReference type="SUPFAM" id="SSF51905">
    <property type="entry name" value="FAD/NAD(P)-binding domain"/>
    <property type="match status" value="2"/>
</dbReference>
<keyword evidence="5" id="KW-0560">Oxidoreductase</keyword>
<evidence type="ECO:0000256" key="3">
    <source>
        <dbReference type="ARBA" id="ARBA00022630"/>
    </source>
</evidence>
<dbReference type="PRINTS" id="PR00368">
    <property type="entry name" value="FADPNR"/>
</dbReference>
<dbReference type="InterPro" id="IPR004099">
    <property type="entry name" value="Pyr_nucl-diS_OxRdtase_dimer"/>
</dbReference>
<keyword evidence="4" id="KW-0274">FAD</keyword>
<dbReference type="InterPro" id="IPR016156">
    <property type="entry name" value="FAD/NAD-linked_Rdtase_dimer_sf"/>
</dbReference>
<feature type="domain" description="FAD/NAD(P)-binding" evidence="8">
    <location>
        <begin position="5"/>
        <end position="317"/>
    </location>
</feature>
<dbReference type="EMBL" id="FOXI01000001">
    <property type="protein sequence ID" value="SFP07640.1"/>
    <property type="molecule type" value="Genomic_DNA"/>
</dbReference>
<evidence type="ECO:0000256" key="2">
    <source>
        <dbReference type="ARBA" id="ARBA00009130"/>
    </source>
</evidence>
<dbReference type="InterPro" id="IPR036188">
    <property type="entry name" value="FAD/NAD-bd_sf"/>
</dbReference>
<keyword evidence="10" id="KW-1185">Reference proteome</keyword>
<evidence type="ECO:0000313" key="9">
    <source>
        <dbReference type="EMBL" id="SFP07640.1"/>
    </source>
</evidence>
<comment type="cofactor">
    <cofactor evidence="1">
        <name>FAD</name>
        <dbReference type="ChEBI" id="CHEBI:57692"/>
    </cofactor>
</comment>
<evidence type="ECO:0000313" key="10">
    <source>
        <dbReference type="Proteomes" id="UP000183769"/>
    </source>
</evidence>
<proteinExistence type="inferred from homology"/>
<dbReference type="Proteomes" id="UP000183769">
    <property type="component" value="Unassembled WGS sequence"/>
</dbReference>
<dbReference type="SUPFAM" id="SSF55424">
    <property type="entry name" value="FAD/NAD-linked reductases, dimerisation (C-terminal) domain"/>
    <property type="match status" value="1"/>
</dbReference>
<dbReference type="InterPro" id="IPR023753">
    <property type="entry name" value="FAD/NAD-binding_dom"/>
</dbReference>
<evidence type="ECO:0000256" key="4">
    <source>
        <dbReference type="ARBA" id="ARBA00022827"/>
    </source>
</evidence>
<dbReference type="Pfam" id="PF07992">
    <property type="entry name" value="Pyr_redox_2"/>
    <property type="match status" value="1"/>
</dbReference>
<dbReference type="OrthoDB" id="27922at2157"/>
<evidence type="ECO:0000256" key="5">
    <source>
        <dbReference type="ARBA" id="ARBA00023002"/>
    </source>
</evidence>
<feature type="domain" description="Pyridine nucleotide-disulphide oxidoreductase dimerisation" evidence="7">
    <location>
        <begin position="345"/>
        <end position="450"/>
    </location>
</feature>
<dbReference type="GO" id="GO:0016491">
    <property type="term" value="F:oxidoreductase activity"/>
    <property type="evidence" value="ECO:0007669"/>
    <property type="project" value="UniProtKB-KW"/>
</dbReference>
<evidence type="ECO:0000256" key="6">
    <source>
        <dbReference type="ARBA" id="ARBA00023284"/>
    </source>
</evidence>
<reference evidence="10" key="1">
    <citation type="submission" date="2016-10" db="EMBL/GenBank/DDBJ databases">
        <authorList>
            <person name="Varghese N."/>
            <person name="Submissions S."/>
        </authorList>
    </citation>
    <scope>NUCLEOTIDE SEQUENCE [LARGE SCALE GENOMIC DNA]</scope>
    <source>
        <strain evidence="10">CGMCC 1.10329</strain>
    </source>
</reference>
<dbReference type="PANTHER" id="PTHR43429:SF1">
    <property type="entry name" value="NAD(P)H SULFUR OXIDOREDUCTASE (COA-DEPENDENT)"/>
    <property type="match status" value="1"/>
</dbReference>
<dbReference type="Pfam" id="PF02852">
    <property type="entry name" value="Pyr_redox_dim"/>
    <property type="match status" value="1"/>
</dbReference>